<reference evidence="10 11" key="1">
    <citation type="submission" date="2024-01" db="EMBL/GenBank/DDBJ databases">
        <title>Draft genome sequence of Gordonia sp. LSe1-13.</title>
        <authorList>
            <person name="Suphannarot A."/>
            <person name="Mingma R."/>
        </authorList>
    </citation>
    <scope>NUCLEOTIDE SEQUENCE [LARGE SCALE GENOMIC DNA]</scope>
    <source>
        <strain evidence="10 11">LSe1-13</strain>
    </source>
</reference>
<keyword evidence="8" id="KW-0234">DNA repair</keyword>
<keyword evidence="7" id="KW-0067">ATP-binding</keyword>
<evidence type="ECO:0000256" key="8">
    <source>
        <dbReference type="ARBA" id="ARBA00023204"/>
    </source>
</evidence>
<name>A0ABU7MKH9_9ACTN</name>
<gene>
    <name evidence="10" type="ORF">VZC37_24600</name>
</gene>
<dbReference type="NCBIfam" id="TIGR03491">
    <property type="entry name" value="TM0106 family RecB-like putative nuclease"/>
    <property type="match status" value="1"/>
</dbReference>
<dbReference type="InterPro" id="IPR047187">
    <property type="entry name" value="SF1_C_Upf1"/>
</dbReference>
<dbReference type="RefSeq" id="WP_330437416.1">
    <property type="nucleotide sequence ID" value="NZ_JAZDUF010000014.1"/>
</dbReference>
<evidence type="ECO:0000256" key="3">
    <source>
        <dbReference type="ARBA" id="ARBA00022763"/>
    </source>
</evidence>
<protein>
    <submittedName>
        <fullName evidence="10">TM0106 family RecB-like putative nuclease</fullName>
    </submittedName>
</protein>
<keyword evidence="6" id="KW-0269">Exonuclease</keyword>
<keyword evidence="1" id="KW-0540">Nuclease</keyword>
<dbReference type="Pfam" id="PF12705">
    <property type="entry name" value="PDDEXK_1"/>
    <property type="match status" value="1"/>
</dbReference>
<dbReference type="PANTHER" id="PTHR43788:SF8">
    <property type="entry name" value="DNA-BINDING PROTEIN SMUBP-2"/>
    <property type="match status" value="1"/>
</dbReference>
<evidence type="ECO:0000256" key="2">
    <source>
        <dbReference type="ARBA" id="ARBA00022741"/>
    </source>
</evidence>
<keyword evidence="3" id="KW-0227">DNA damage</keyword>
<comment type="caution">
    <text evidence="10">The sequence shown here is derived from an EMBL/GenBank/DDBJ whole genome shotgun (WGS) entry which is preliminary data.</text>
</comment>
<accession>A0ABU7MKH9</accession>
<dbReference type="CDD" id="cd17934">
    <property type="entry name" value="DEXXQc_Upf1-like"/>
    <property type="match status" value="1"/>
</dbReference>
<dbReference type="Pfam" id="PF13482">
    <property type="entry name" value="RNase_H_2"/>
    <property type="match status" value="1"/>
</dbReference>
<dbReference type="Proteomes" id="UP001347146">
    <property type="component" value="Unassembled WGS sequence"/>
</dbReference>
<evidence type="ECO:0000256" key="7">
    <source>
        <dbReference type="ARBA" id="ARBA00022840"/>
    </source>
</evidence>
<keyword evidence="4" id="KW-0378">Hydrolase</keyword>
<dbReference type="Gene3D" id="3.40.50.300">
    <property type="entry name" value="P-loop containing nucleotide triphosphate hydrolases"/>
    <property type="match status" value="2"/>
</dbReference>
<keyword evidence="11" id="KW-1185">Reference proteome</keyword>
<dbReference type="InterPro" id="IPR019993">
    <property type="entry name" value="RecB_nuclease_TM0106_put"/>
</dbReference>
<dbReference type="SMART" id="SM00382">
    <property type="entry name" value="AAA"/>
    <property type="match status" value="1"/>
</dbReference>
<dbReference type="InterPro" id="IPR038726">
    <property type="entry name" value="PDDEXK_AddAB-type"/>
</dbReference>
<dbReference type="InterPro" id="IPR041679">
    <property type="entry name" value="DNA2/NAM7-like_C"/>
</dbReference>
<dbReference type="InterPro" id="IPR003593">
    <property type="entry name" value="AAA+_ATPase"/>
</dbReference>
<evidence type="ECO:0000313" key="10">
    <source>
        <dbReference type="EMBL" id="MEE3853537.1"/>
    </source>
</evidence>
<organism evidence="10 11">
    <name type="scientific">Gordonia sesuvii</name>
    <dbReference type="NCBI Taxonomy" id="3116777"/>
    <lineage>
        <taxon>Bacteria</taxon>
        <taxon>Bacillati</taxon>
        <taxon>Actinomycetota</taxon>
        <taxon>Actinomycetes</taxon>
        <taxon>Mycobacteriales</taxon>
        <taxon>Gordoniaceae</taxon>
        <taxon>Gordonia</taxon>
    </lineage>
</organism>
<evidence type="ECO:0000313" key="11">
    <source>
        <dbReference type="Proteomes" id="UP001347146"/>
    </source>
</evidence>
<evidence type="ECO:0000256" key="6">
    <source>
        <dbReference type="ARBA" id="ARBA00022839"/>
    </source>
</evidence>
<dbReference type="SUPFAM" id="SSF53098">
    <property type="entry name" value="Ribonuclease H-like"/>
    <property type="match status" value="1"/>
</dbReference>
<dbReference type="CDD" id="cd18808">
    <property type="entry name" value="SF1_C_Upf1"/>
    <property type="match status" value="1"/>
</dbReference>
<keyword evidence="2" id="KW-0547">Nucleotide-binding</keyword>
<dbReference type="InterPro" id="IPR011604">
    <property type="entry name" value="PDDEXK-like_dom_sf"/>
</dbReference>
<evidence type="ECO:0000256" key="4">
    <source>
        <dbReference type="ARBA" id="ARBA00022801"/>
    </source>
</evidence>
<dbReference type="InterPro" id="IPR050534">
    <property type="entry name" value="Coronavir_polyprotein_1ab"/>
</dbReference>
<keyword evidence="5" id="KW-0347">Helicase</keyword>
<dbReference type="Gene3D" id="3.90.320.10">
    <property type="match status" value="1"/>
</dbReference>
<evidence type="ECO:0000256" key="1">
    <source>
        <dbReference type="ARBA" id="ARBA00022722"/>
    </source>
</evidence>
<dbReference type="PANTHER" id="PTHR43788">
    <property type="entry name" value="DNA2/NAM7 HELICASE FAMILY MEMBER"/>
    <property type="match status" value="1"/>
</dbReference>
<dbReference type="InterPro" id="IPR012337">
    <property type="entry name" value="RNaseH-like_sf"/>
</dbReference>
<dbReference type="Pfam" id="PF13604">
    <property type="entry name" value="AAA_30"/>
    <property type="match status" value="1"/>
</dbReference>
<proteinExistence type="predicted"/>
<evidence type="ECO:0000259" key="9">
    <source>
        <dbReference type="SMART" id="SM00382"/>
    </source>
</evidence>
<sequence length="1119" mass="124136">MTGRTAAQRLLTPSKVTAWLDCPHYLTLRSQVEDGLLAEPDSSFGSFADLLKSKGLDHESKCLAEYARQGMRILHVQDKAKDQSFASWVTSIGDPFSEEWDVAYQMPFIHGGIRGVADFVVRVQNPVTGAVSYEPVDAKLARAEAKPGHVLQLCFYADAIEELTGMRPEHMHIWLGSGQMETLRVSEFQPYWRRLRGRLSRALADGPAADTVAEPCAHCAFCEFSQICDRQWREADSLIYVAGIRTTDIETLTDSGISTLTKLAYPSSAAERLAAERLARLQGQASLQVQARQRADDPPPFELVAPGEEPWGHGFEKLPEPDAGDVFLDLEGHPFWRADSGLFFLFGLIEQDAGGQWGYRTWWAHDLAEEAVAVAELIDHLAERRYRFSGMHIYHYNHTERSALQRMAETHGVGEVALAQLIDTGAFVDLLLVARNGIQVGVESYGLKNVERLTEFERTHEIDQGAGAVVQYEHYMADRNPEHLTPIAVYNEDDVRATRALRDWLVDHRPNEMPWRESHVEPDPDLPELNETVERLHRFDIGTLEHDLGDLLCYWRDEWFAYLAPKKVKLEADPVDLMDDPEVISDLRPAGLVQRIGARGRSITPAMRFSFTPQELDRFGRSDATVMFSTSDGERRYCGIVGLDREAGFVDLQWNKQLQEAQVFPRVVVLHDWVTTEVKFDALEAFGKDLLDERSPNPATLALLRRDLPRFRDNGPTNGVFVDDLEDMTGWVTQLENSCVAVQGPPGTGKTYSAARLIRQLVRAGKRVGITAVSHQAIGNVLEAVVAAFAESGELPLLTAVCNPGGSSVRRLADVAYFRDNKKCAKDEFNVVAGTTWLFTNQAMRAAPVDVLLVDEAGQLALADALAASTSARSMILLGDPLQLPQVAQANHPGISGRSVLEHIVGDDVTLPDDRGVFLRQTRRMHPALCQFLSEQIYDNRLLSHDDCAGQSTAAGTGLRWIRADHQGNRTSSAQEADLIAAKLLTLIGTDWTDQNGATKPLEAEDFMVVAPFNDQVNTIRARLAEEAVLSDVPVGTVDKFQGREAAAVFFSMTTSSGEDLTRGVDFLFSRNRLNVAISRARCLAYLVCTEELLNTRARTVEDMRLIGTLNAVVEAAAP</sequence>
<dbReference type="SUPFAM" id="SSF52540">
    <property type="entry name" value="P-loop containing nucleoside triphosphate hydrolases"/>
    <property type="match status" value="1"/>
</dbReference>
<evidence type="ECO:0000256" key="5">
    <source>
        <dbReference type="ARBA" id="ARBA00022806"/>
    </source>
</evidence>
<dbReference type="Pfam" id="PF13087">
    <property type="entry name" value="AAA_12"/>
    <property type="match status" value="1"/>
</dbReference>
<dbReference type="EMBL" id="JAZDUF010000014">
    <property type="protein sequence ID" value="MEE3853537.1"/>
    <property type="molecule type" value="Genomic_DNA"/>
</dbReference>
<feature type="domain" description="AAA+ ATPase" evidence="9">
    <location>
        <begin position="736"/>
        <end position="915"/>
    </location>
</feature>
<dbReference type="InterPro" id="IPR027417">
    <property type="entry name" value="P-loop_NTPase"/>
</dbReference>
<dbReference type="InterPro" id="IPR038720">
    <property type="entry name" value="YprB_RNase_H-like_dom"/>
</dbReference>